<dbReference type="PRINTS" id="PR00812">
    <property type="entry name" value="BCTERIALGSPF"/>
</dbReference>
<comment type="similarity">
    <text evidence="2 9">Belongs to the GSP F family.</text>
</comment>
<evidence type="ECO:0000313" key="12">
    <source>
        <dbReference type="EMBL" id="MDU0113424.1"/>
    </source>
</evidence>
<sequence length="400" mass="45375">MFNKKRMFIYQGVNSSGQKVTGKLAAHSKRQAKEQLVVQGFTSIQLGANATFRLFNKTLSKDQISDFTRNLATLLQAGLPIVTSLEIMKKDVMHYGYRRLLSRLIGRLKMGHVLSEELAFWPTYFNEFYCQLVEAGESVGRIDESFVRLTLYLEHKQQLANKINKALMYPSAVIIVALIVVGILMVKVIPSFQDIFASFGRALPEPTMMVIAWSQMIQQYWLYIFVVALSLVFIVKLICRFYRVRLMRDAILLKLPLFGPIIIKFNYANISQTCYTLFAAGIPIHQVLQSAAKSSTNLIYKNALLEIQAHVSSGTMLHRAMEDKHLFSDTFIQLLAIGEESGKLESCLFKINKIYQSEVEYDIEKLTNLIEPTIMLLLGILVGGLVLVMYLPIFDISSSL</sequence>
<keyword evidence="8 10" id="KW-0472">Membrane</keyword>
<dbReference type="InterPro" id="IPR042094">
    <property type="entry name" value="T2SS_GspF_sf"/>
</dbReference>
<evidence type="ECO:0000256" key="7">
    <source>
        <dbReference type="ARBA" id="ARBA00022989"/>
    </source>
</evidence>
<keyword evidence="5" id="KW-0997">Cell inner membrane</keyword>
<feature type="transmembrane region" description="Helical" evidence="10">
    <location>
        <begin position="220"/>
        <end position="239"/>
    </location>
</feature>
<dbReference type="InterPro" id="IPR001992">
    <property type="entry name" value="T2SS_GspF/T4SS_PilC_CS"/>
</dbReference>
<dbReference type="PANTHER" id="PTHR30012:SF7">
    <property type="entry name" value="PROTEIN TRANSPORT PROTEIN HOFC HOMOLOG"/>
    <property type="match status" value="1"/>
</dbReference>
<dbReference type="EMBL" id="JAWCUA010000007">
    <property type="protein sequence ID" value="MDU0113424.1"/>
    <property type="molecule type" value="Genomic_DNA"/>
</dbReference>
<evidence type="ECO:0000256" key="3">
    <source>
        <dbReference type="ARBA" id="ARBA00022448"/>
    </source>
</evidence>
<dbReference type="RefSeq" id="WP_315947025.1">
    <property type="nucleotide sequence ID" value="NZ_JAWCUA010000007.1"/>
</dbReference>
<name>A0ABU3R162_9GAMM</name>
<evidence type="ECO:0000256" key="10">
    <source>
        <dbReference type="SAM" id="Phobius"/>
    </source>
</evidence>
<evidence type="ECO:0000256" key="8">
    <source>
        <dbReference type="ARBA" id="ARBA00023136"/>
    </source>
</evidence>
<dbReference type="InterPro" id="IPR003004">
    <property type="entry name" value="GspF/PilC"/>
</dbReference>
<proteinExistence type="inferred from homology"/>
<evidence type="ECO:0000256" key="5">
    <source>
        <dbReference type="ARBA" id="ARBA00022519"/>
    </source>
</evidence>
<dbReference type="PANTHER" id="PTHR30012">
    <property type="entry name" value="GENERAL SECRETION PATHWAY PROTEIN"/>
    <property type="match status" value="1"/>
</dbReference>
<protein>
    <submittedName>
        <fullName evidence="12">Type II secretion system F family protein</fullName>
    </submittedName>
</protein>
<feature type="domain" description="Type II secretion system protein GspF" evidence="11">
    <location>
        <begin position="272"/>
        <end position="392"/>
    </location>
</feature>
<evidence type="ECO:0000256" key="6">
    <source>
        <dbReference type="ARBA" id="ARBA00022692"/>
    </source>
</evidence>
<evidence type="ECO:0000256" key="4">
    <source>
        <dbReference type="ARBA" id="ARBA00022475"/>
    </source>
</evidence>
<feature type="domain" description="Type II secretion system protein GspF" evidence="11">
    <location>
        <begin position="67"/>
        <end position="190"/>
    </location>
</feature>
<dbReference type="Pfam" id="PF00482">
    <property type="entry name" value="T2SSF"/>
    <property type="match status" value="2"/>
</dbReference>
<accession>A0ABU3R162</accession>
<evidence type="ECO:0000256" key="2">
    <source>
        <dbReference type="ARBA" id="ARBA00005745"/>
    </source>
</evidence>
<keyword evidence="3 9" id="KW-0813">Transport</keyword>
<comment type="subcellular location">
    <subcellularLocation>
        <location evidence="1 9">Cell inner membrane</location>
        <topology evidence="1 9">Multi-pass membrane protein</topology>
    </subcellularLocation>
</comment>
<evidence type="ECO:0000256" key="9">
    <source>
        <dbReference type="RuleBase" id="RU003923"/>
    </source>
</evidence>
<reference evidence="12 13" key="1">
    <citation type="submission" date="2023-10" db="EMBL/GenBank/DDBJ databases">
        <title>Psychrosphaera aquimaarina strain SW33 isolated from seawater.</title>
        <authorList>
            <person name="Bayburt H."/>
            <person name="Kim J.M."/>
            <person name="Choi B.J."/>
            <person name="Jeon C.O."/>
        </authorList>
    </citation>
    <scope>NUCLEOTIDE SEQUENCE [LARGE SCALE GENOMIC DNA]</scope>
    <source>
        <strain evidence="12 13">KCTC 52743</strain>
    </source>
</reference>
<dbReference type="InterPro" id="IPR018076">
    <property type="entry name" value="T2SS_GspF_dom"/>
</dbReference>
<feature type="transmembrane region" description="Helical" evidence="10">
    <location>
        <begin position="374"/>
        <end position="394"/>
    </location>
</feature>
<keyword evidence="13" id="KW-1185">Reference proteome</keyword>
<keyword evidence="4" id="KW-1003">Cell membrane</keyword>
<gene>
    <name evidence="12" type="ORF">RT723_10530</name>
</gene>
<evidence type="ECO:0000256" key="1">
    <source>
        <dbReference type="ARBA" id="ARBA00004429"/>
    </source>
</evidence>
<dbReference type="Proteomes" id="UP001257914">
    <property type="component" value="Unassembled WGS sequence"/>
</dbReference>
<evidence type="ECO:0000259" key="11">
    <source>
        <dbReference type="Pfam" id="PF00482"/>
    </source>
</evidence>
<organism evidence="12 13">
    <name type="scientific">Psychrosphaera aquimarina</name>
    <dbReference type="NCBI Taxonomy" id="2044854"/>
    <lineage>
        <taxon>Bacteria</taxon>
        <taxon>Pseudomonadati</taxon>
        <taxon>Pseudomonadota</taxon>
        <taxon>Gammaproteobacteria</taxon>
        <taxon>Alteromonadales</taxon>
        <taxon>Pseudoalteromonadaceae</taxon>
        <taxon>Psychrosphaera</taxon>
    </lineage>
</organism>
<evidence type="ECO:0000313" key="13">
    <source>
        <dbReference type="Proteomes" id="UP001257914"/>
    </source>
</evidence>
<comment type="caution">
    <text evidence="12">The sequence shown here is derived from an EMBL/GenBank/DDBJ whole genome shotgun (WGS) entry which is preliminary data.</text>
</comment>
<dbReference type="PROSITE" id="PS00874">
    <property type="entry name" value="T2SP_F"/>
    <property type="match status" value="1"/>
</dbReference>
<feature type="transmembrane region" description="Helical" evidence="10">
    <location>
        <begin position="166"/>
        <end position="189"/>
    </location>
</feature>
<dbReference type="Gene3D" id="1.20.81.30">
    <property type="entry name" value="Type II secretion system (T2SS), domain F"/>
    <property type="match status" value="2"/>
</dbReference>
<keyword evidence="7 10" id="KW-1133">Transmembrane helix</keyword>
<keyword evidence="6 9" id="KW-0812">Transmembrane</keyword>